<name>A0ABR0LXZ6_9PEZI</name>
<dbReference type="EMBL" id="JAVRRA010008605">
    <property type="protein sequence ID" value="KAK5256278.1"/>
    <property type="molecule type" value="Genomic_DNA"/>
</dbReference>
<dbReference type="Proteomes" id="UP001357485">
    <property type="component" value="Unassembled WGS sequence"/>
</dbReference>
<proteinExistence type="predicted"/>
<feature type="compositionally biased region" description="Acidic residues" evidence="1">
    <location>
        <begin position="138"/>
        <end position="147"/>
    </location>
</feature>
<feature type="compositionally biased region" description="Basic and acidic residues" evidence="1">
    <location>
        <begin position="192"/>
        <end position="204"/>
    </location>
</feature>
<comment type="caution">
    <text evidence="2">The sequence shown here is derived from an EMBL/GenBank/DDBJ whole genome shotgun (WGS) entry which is preliminary data.</text>
</comment>
<evidence type="ECO:0000313" key="2">
    <source>
        <dbReference type="EMBL" id="KAK5256278.1"/>
    </source>
</evidence>
<feature type="region of interest" description="Disordered" evidence="1">
    <location>
        <begin position="179"/>
        <end position="225"/>
    </location>
</feature>
<protein>
    <submittedName>
        <fullName evidence="2">Uncharacterized protein</fullName>
    </submittedName>
</protein>
<gene>
    <name evidence="2" type="ORF">LTR16_003620</name>
</gene>
<organism evidence="2 3">
    <name type="scientific">Cryomyces antarcticus</name>
    <dbReference type="NCBI Taxonomy" id="329879"/>
    <lineage>
        <taxon>Eukaryota</taxon>
        <taxon>Fungi</taxon>
        <taxon>Dikarya</taxon>
        <taxon>Ascomycota</taxon>
        <taxon>Pezizomycotina</taxon>
        <taxon>Dothideomycetes</taxon>
        <taxon>Dothideomycetes incertae sedis</taxon>
        <taxon>Cryomyces</taxon>
    </lineage>
</organism>
<reference evidence="2 3" key="1">
    <citation type="submission" date="2023-08" db="EMBL/GenBank/DDBJ databases">
        <title>Black Yeasts Isolated from many extreme environments.</title>
        <authorList>
            <person name="Coleine C."/>
            <person name="Stajich J.E."/>
            <person name="Selbmann L."/>
        </authorList>
    </citation>
    <scope>NUCLEOTIDE SEQUENCE [LARGE SCALE GENOMIC DNA]</scope>
    <source>
        <strain evidence="2 3">CCFEE 536</strain>
    </source>
</reference>
<evidence type="ECO:0000256" key="1">
    <source>
        <dbReference type="SAM" id="MobiDB-lite"/>
    </source>
</evidence>
<evidence type="ECO:0000313" key="3">
    <source>
        <dbReference type="Proteomes" id="UP001357485"/>
    </source>
</evidence>
<sequence>MKASRASSRSPSPSSKSPKSRDKSRSSSATRAGSSHSPSQGGLEDTSRKRRVIDHAMGGHVIFSEAEAAAIFDALEQKRRQLDEQIHRYRAQKDKEYRLFERQLRSKHRARKEGTSSSTISGPEEATGGYFSHRADEDNGNPDDVGDDVSSAHDREKEFLGVFTQNFLPLLDDFRGTRSGTQSAPMLSPNIPKKDDICKPERSMLQRANTGPPAYGQPAKKAPVV</sequence>
<feature type="region of interest" description="Disordered" evidence="1">
    <location>
        <begin position="1"/>
        <end position="52"/>
    </location>
</feature>
<feature type="compositionally biased region" description="Low complexity" evidence="1">
    <location>
        <begin position="26"/>
        <end position="39"/>
    </location>
</feature>
<accession>A0ABR0LXZ6</accession>
<feature type="non-terminal residue" evidence="2">
    <location>
        <position position="225"/>
    </location>
</feature>
<feature type="compositionally biased region" description="Low complexity" evidence="1">
    <location>
        <begin position="1"/>
        <end position="17"/>
    </location>
</feature>
<keyword evidence="3" id="KW-1185">Reference proteome</keyword>
<feature type="region of interest" description="Disordered" evidence="1">
    <location>
        <begin position="104"/>
        <end position="151"/>
    </location>
</feature>